<evidence type="ECO:0000259" key="9">
    <source>
        <dbReference type="PROSITE" id="PS50240"/>
    </source>
</evidence>
<dbReference type="FunFam" id="2.40.10.10:FF:000028">
    <property type="entry name" value="Serine protease easter"/>
    <property type="match status" value="1"/>
</dbReference>
<protein>
    <submittedName>
        <fullName evidence="11">Trypsin</fullName>
    </submittedName>
</protein>
<dbReference type="PANTHER" id="PTHR24252">
    <property type="entry name" value="ACROSIN-RELATED"/>
    <property type="match status" value="1"/>
</dbReference>
<keyword evidence="2 8" id="KW-0732">Signal</keyword>
<dbReference type="AlphaFoldDB" id="A0A0T6AYY9"/>
<dbReference type="GO" id="GO:0004252">
    <property type="term" value="F:serine-type endopeptidase activity"/>
    <property type="evidence" value="ECO:0007669"/>
    <property type="project" value="InterPro"/>
</dbReference>
<keyword evidence="5" id="KW-1015">Disulfide bond</keyword>
<evidence type="ECO:0000256" key="4">
    <source>
        <dbReference type="ARBA" id="ARBA00022825"/>
    </source>
</evidence>
<feature type="non-terminal residue" evidence="11">
    <location>
        <position position="268"/>
    </location>
</feature>
<dbReference type="InterPro" id="IPR038565">
    <property type="entry name" value="CLIP_sf"/>
</dbReference>
<dbReference type="SUPFAM" id="SSF50494">
    <property type="entry name" value="Trypsin-like serine proteases"/>
    <property type="match status" value="1"/>
</dbReference>
<feature type="domain" description="Peptidase S1" evidence="9">
    <location>
        <begin position="141"/>
        <end position="268"/>
    </location>
</feature>
<keyword evidence="12" id="KW-1185">Reference proteome</keyword>
<dbReference type="Gene3D" id="2.40.10.10">
    <property type="entry name" value="Trypsin-like serine proteases"/>
    <property type="match status" value="1"/>
</dbReference>
<dbReference type="PROSITE" id="PS50240">
    <property type="entry name" value="TRYPSIN_DOM"/>
    <property type="match status" value="1"/>
</dbReference>
<evidence type="ECO:0000313" key="11">
    <source>
        <dbReference type="EMBL" id="KRT80415.1"/>
    </source>
</evidence>
<dbReference type="EMBL" id="LJIG01022469">
    <property type="protein sequence ID" value="KRT80415.1"/>
    <property type="molecule type" value="Genomic_DNA"/>
</dbReference>
<evidence type="ECO:0000256" key="6">
    <source>
        <dbReference type="ARBA" id="ARBA00023180"/>
    </source>
</evidence>
<feature type="signal peptide" evidence="8">
    <location>
        <begin position="1"/>
        <end position="21"/>
    </location>
</feature>
<evidence type="ECO:0000259" key="10">
    <source>
        <dbReference type="PROSITE" id="PS51888"/>
    </source>
</evidence>
<evidence type="ECO:0000256" key="1">
    <source>
        <dbReference type="ARBA" id="ARBA00022670"/>
    </source>
</evidence>
<dbReference type="Proteomes" id="UP000051574">
    <property type="component" value="Unassembled WGS sequence"/>
</dbReference>
<evidence type="ECO:0000256" key="2">
    <source>
        <dbReference type="ARBA" id="ARBA00022729"/>
    </source>
</evidence>
<dbReference type="Gene3D" id="3.30.1640.30">
    <property type="match status" value="1"/>
</dbReference>
<dbReference type="OrthoDB" id="9028152at2759"/>
<gene>
    <name evidence="11" type="ORF">AMK59_7280</name>
</gene>
<dbReference type="PANTHER" id="PTHR24252:SF7">
    <property type="entry name" value="HYALIN"/>
    <property type="match status" value="1"/>
</dbReference>
<keyword evidence="3" id="KW-0378">Hydrolase</keyword>
<sequence>MVRLHTKFVLHILGLVTIVNCQFKFATDCNTPNHVQGLCVDIKGCKKLYDQILLDNKETFAFIRESRCDPDNEGTLPKVCCGPDINFTNATEENIDVADASEGIPSMGQPIPLSTTSAPISGHSVLPRICGKQKIMVENKIFGGREAGIGEFPWLARLVHYNRYNRTGVGCSGFVIHRRFVLTAAHCLVGKGVEYLGPLNHVILGVHNDTKVRVCVEQICTDPPLTVEVLPQIVHPKYNSTTHIHDIALVPLKEKLNFTDYIKAICVP</sequence>
<evidence type="ECO:0000256" key="7">
    <source>
        <dbReference type="ARBA" id="ARBA00024195"/>
    </source>
</evidence>
<organism evidence="11 12">
    <name type="scientific">Oryctes borbonicus</name>
    <dbReference type="NCBI Taxonomy" id="1629725"/>
    <lineage>
        <taxon>Eukaryota</taxon>
        <taxon>Metazoa</taxon>
        <taxon>Ecdysozoa</taxon>
        <taxon>Arthropoda</taxon>
        <taxon>Hexapoda</taxon>
        <taxon>Insecta</taxon>
        <taxon>Pterygota</taxon>
        <taxon>Neoptera</taxon>
        <taxon>Endopterygota</taxon>
        <taxon>Coleoptera</taxon>
        <taxon>Polyphaga</taxon>
        <taxon>Scarabaeiformia</taxon>
        <taxon>Scarabaeidae</taxon>
        <taxon>Dynastinae</taxon>
        <taxon>Oryctes</taxon>
    </lineage>
</organism>
<name>A0A0T6AYY9_9SCAR</name>
<dbReference type="InterPro" id="IPR009003">
    <property type="entry name" value="Peptidase_S1_PA"/>
</dbReference>
<dbReference type="Pfam" id="PF00089">
    <property type="entry name" value="Trypsin"/>
    <property type="match status" value="1"/>
</dbReference>
<evidence type="ECO:0000256" key="5">
    <source>
        <dbReference type="ARBA" id="ARBA00023157"/>
    </source>
</evidence>
<dbReference type="SMART" id="SM00680">
    <property type="entry name" value="CLIP"/>
    <property type="match status" value="1"/>
</dbReference>
<keyword evidence="4" id="KW-0720">Serine protease</keyword>
<comment type="similarity">
    <text evidence="7">Belongs to the peptidase S1 family. CLIP subfamily.</text>
</comment>
<keyword evidence="6" id="KW-0325">Glycoprotein</keyword>
<dbReference type="PROSITE" id="PS00134">
    <property type="entry name" value="TRYPSIN_HIS"/>
    <property type="match status" value="1"/>
</dbReference>
<keyword evidence="1" id="KW-0645">Protease</keyword>
<dbReference type="InterPro" id="IPR018114">
    <property type="entry name" value="TRYPSIN_HIS"/>
</dbReference>
<dbReference type="InterPro" id="IPR001254">
    <property type="entry name" value="Trypsin_dom"/>
</dbReference>
<evidence type="ECO:0000313" key="12">
    <source>
        <dbReference type="Proteomes" id="UP000051574"/>
    </source>
</evidence>
<proteinExistence type="inferred from homology"/>
<dbReference type="Pfam" id="PF12032">
    <property type="entry name" value="CLIP"/>
    <property type="match status" value="1"/>
</dbReference>
<dbReference type="InterPro" id="IPR043504">
    <property type="entry name" value="Peptidase_S1_PA_chymotrypsin"/>
</dbReference>
<feature type="domain" description="Clip" evidence="10">
    <location>
        <begin position="28"/>
        <end position="81"/>
    </location>
</feature>
<dbReference type="GO" id="GO:0006508">
    <property type="term" value="P:proteolysis"/>
    <property type="evidence" value="ECO:0007669"/>
    <property type="project" value="UniProtKB-KW"/>
</dbReference>
<feature type="chain" id="PRO_5034319290" evidence="8">
    <location>
        <begin position="22"/>
        <end position="268"/>
    </location>
</feature>
<dbReference type="InterPro" id="IPR022700">
    <property type="entry name" value="CLIP"/>
</dbReference>
<evidence type="ECO:0000256" key="8">
    <source>
        <dbReference type="SAM" id="SignalP"/>
    </source>
</evidence>
<comment type="caution">
    <text evidence="11">The sequence shown here is derived from an EMBL/GenBank/DDBJ whole genome shotgun (WGS) entry which is preliminary data.</text>
</comment>
<dbReference type="PROSITE" id="PS51888">
    <property type="entry name" value="CLIP"/>
    <property type="match status" value="1"/>
</dbReference>
<accession>A0A0T6AYY9</accession>
<reference evidence="11 12" key="1">
    <citation type="submission" date="2015-09" db="EMBL/GenBank/DDBJ databases">
        <title>Draft genome of the scarab beetle Oryctes borbonicus.</title>
        <authorList>
            <person name="Meyer J.M."/>
            <person name="Markov G.V."/>
            <person name="Baskaran P."/>
            <person name="Herrmann M."/>
            <person name="Sommer R.J."/>
            <person name="Roedelsperger C."/>
        </authorList>
    </citation>
    <scope>NUCLEOTIDE SEQUENCE [LARGE SCALE GENOMIC DNA]</scope>
    <source>
        <strain evidence="11">OB123</strain>
        <tissue evidence="11">Whole animal</tissue>
    </source>
</reference>
<evidence type="ECO:0000256" key="3">
    <source>
        <dbReference type="ARBA" id="ARBA00022801"/>
    </source>
</evidence>